<accession>A0A0E9PRI5</accession>
<evidence type="ECO:0000313" key="1">
    <source>
        <dbReference type="EMBL" id="JAH06887.1"/>
    </source>
</evidence>
<reference evidence="1" key="1">
    <citation type="submission" date="2014-11" db="EMBL/GenBank/DDBJ databases">
        <authorList>
            <person name="Amaro Gonzalez C."/>
        </authorList>
    </citation>
    <scope>NUCLEOTIDE SEQUENCE</scope>
</reference>
<reference evidence="1" key="2">
    <citation type="journal article" date="2015" name="Fish Shellfish Immunol.">
        <title>Early steps in the European eel (Anguilla anguilla)-Vibrio vulnificus interaction in the gills: Role of the RtxA13 toxin.</title>
        <authorList>
            <person name="Callol A."/>
            <person name="Pajuelo D."/>
            <person name="Ebbesson L."/>
            <person name="Teles M."/>
            <person name="MacKenzie S."/>
            <person name="Amaro C."/>
        </authorList>
    </citation>
    <scope>NUCLEOTIDE SEQUENCE</scope>
</reference>
<dbReference type="AlphaFoldDB" id="A0A0E9PRI5"/>
<protein>
    <submittedName>
        <fullName evidence="1">Uncharacterized protein</fullName>
    </submittedName>
</protein>
<organism evidence="1">
    <name type="scientific">Anguilla anguilla</name>
    <name type="common">European freshwater eel</name>
    <name type="synonym">Muraena anguilla</name>
    <dbReference type="NCBI Taxonomy" id="7936"/>
    <lineage>
        <taxon>Eukaryota</taxon>
        <taxon>Metazoa</taxon>
        <taxon>Chordata</taxon>
        <taxon>Craniata</taxon>
        <taxon>Vertebrata</taxon>
        <taxon>Euteleostomi</taxon>
        <taxon>Actinopterygii</taxon>
        <taxon>Neopterygii</taxon>
        <taxon>Teleostei</taxon>
        <taxon>Anguilliformes</taxon>
        <taxon>Anguillidae</taxon>
        <taxon>Anguilla</taxon>
    </lineage>
</organism>
<dbReference type="EMBL" id="GBXM01101690">
    <property type="protein sequence ID" value="JAH06887.1"/>
    <property type="molecule type" value="Transcribed_RNA"/>
</dbReference>
<name>A0A0E9PRI5_ANGAN</name>
<proteinExistence type="predicted"/>
<sequence length="41" mass="4817">MGYRRFQEAVSYPRRSPQWKNLIVPPSSFQEKSLTSFVGQI</sequence>